<name>A0A2P2NIT4_RHIMU</name>
<dbReference type="AlphaFoldDB" id="A0A2P2NIT4"/>
<proteinExistence type="predicted"/>
<organism evidence="2">
    <name type="scientific">Rhizophora mucronata</name>
    <name type="common">Asiatic mangrove</name>
    <dbReference type="NCBI Taxonomy" id="61149"/>
    <lineage>
        <taxon>Eukaryota</taxon>
        <taxon>Viridiplantae</taxon>
        <taxon>Streptophyta</taxon>
        <taxon>Embryophyta</taxon>
        <taxon>Tracheophyta</taxon>
        <taxon>Spermatophyta</taxon>
        <taxon>Magnoliopsida</taxon>
        <taxon>eudicotyledons</taxon>
        <taxon>Gunneridae</taxon>
        <taxon>Pentapetalae</taxon>
        <taxon>rosids</taxon>
        <taxon>fabids</taxon>
        <taxon>Malpighiales</taxon>
        <taxon>Rhizophoraceae</taxon>
        <taxon>Rhizophora</taxon>
    </lineage>
</organism>
<protein>
    <submittedName>
        <fullName evidence="2">Uncharacterized protein</fullName>
    </submittedName>
</protein>
<feature type="region of interest" description="Disordered" evidence="1">
    <location>
        <begin position="52"/>
        <end position="81"/>
    </location>
</feature>
<reference evidence="2" key="1">
    <citation type="submission" date="2018-02" db="EMBL/GenBank/DDBJ databases">
        <title>Rhizophora mucronata_Transcriptome.</title>
        <authorList>
            <person name="Meera S.P."/>
            <person name="Sreeshan A."/>
            <person name="Augustine A."/>
        </authorList>
    </citation>
    <scope>NUCLEOTIDE SEQUENCE</scope>
    <source>
        <tissue evidence="2">Leaf</tissue>
    </source>
</reference>
<feature type="compositionally biased region" description="Basic residues" evidence="1">
    <location>
        <begin position="60"/>
        <end position="81"/>
    </location>
</feature>
<sequence>MQRANHTPLRILPQHNHEPKHINNNYKNKIEKKRIPTKRNIINEGTKVIPNKRLQDKISSSKHRNNHKGQYRISKLKHKSD</sequence>
<accession>A0A2P2NIT4</accession>
<dbReference type="EMBL" id="GGEC01061927">
    <property type="protein sequence ID" value="MBX42411.1"/>
    <property type="molecule type" value="Transcribed_RNA"/>
</dbReference>
<evidence type="ECO:0000313" key="2">
    <source>
        <dbReference type="EMBL" id="MBX42411.1"/>
    </source>
</evidence>
<feature type="region of interest" description="Disordered" evidence="1">
    <location>
        <begin position="1"/>
        <end position="25"/>
    </location>
</feature>
<evidence type="ECO:0000256" key="1">
    <source>
        <dbReference type="SAM" id="MobiDB-lite"/>
    </source>
</evidence>